<dbReference type="GO" id="GO:0000976">
    <property type="term" value="F:transcription cis-regulatory region binding"/>
    <property type="evidence" value="ECO:0007669"/>
    <property type="project" value="TreeGrafter"/>
</dbReference>
<gene>
    <name evidence="4" type="ORF">HM131_20025</name>
</gene>
<dbReference type="PRINTS" id="PR00455">
    <property type="entry name" value="HTHTETR"/>
</dbReference>
<dbReference type="GO" id="GO:0003700">
    <property type="term" value="F:DNA-binding transcription factor activity"/>
    <property type="evidence" value="ECO:0007669"/>
    <property type="project" value="TreeGrafter"/>
</dbReference>
<dbReference type="PANTHER" id="PTHR30055:SF226">
    <property type="entry name" value="HTH-TYPE TRANSCRIPTIONAL REGULATOR PKSA"/>
    <property type="match status" value="1"/>
</dbReference>
<name>A0A1W6A0F7_9BACI</name>
<dbReference type="KEGG" id="hmn:HM131_20025"/>
<evidence type="ECO:0000256" key="2">
    <source>
        <dbReference type="PROSITE-ProRule" id="PRU00335"/>
    </source>
</evidence>
<evidence type="ECO:0000313" key="5">
    <source>
        <dbReference type="Proteomes" id="UP000192527"/>
    </source>
</evidence>
<evidence type="ECO:0000313" key="4">
    <source>
        <dbReference type="EMBL" id="ARI78971.1"/>
    </source>
</evidence>
<keyword evidence="5" id="KW-1185">Reference proteome</keyword>
<dbReference type="InterPro" id="IPR001647">
    <property type="entry name" value="HTH_TetR"/>
</dbReference>
<feature type="DNA-binding region" description="H-T-H motif" evidence="2">
    <location>
        <begin position="31"/>
        <end position="50"/>
    </location>
</feature>
<protein>
    <recommendedName>
        <fullName evidence="3">HTH tetR-type domain-containing protein</fullName>
    </recommendedName>
</protein>
<dbReference type="PROSITE" id="PS50977">
    <property type="entry name" value="HTH_TETR_2"/>
    <property type="match status" value="1"/>
</dbReference>
<dbReference type="EMBL" id="CP020772">
    <property type="protein sequence ID" value="ARI78971.1"/>
    <property type="molecule type" value="Genomic_DNA"/>
</dbReference>
<accession>A0A1W6A0F7</accession>
<sequence length="207" mass="24569">MGREEKKQLTKERILHEARDLFFTKGYEATITEEVAKRADIGTGTLFNYFDSKAELLVEVFSEEFVDDMDEMDYKITDSDHEREVSDLVYHYIYRRVERYTHFSKTLFRDMMGIAVQAFQSKPEIFKKFVGLDFMLVDELIEFMNHLKDEDMLSQDFDSNQAAEIIYSSLGFEFLMYLYQGELTMEDFLNGIRAKIKFIFGEKDTIR</sequence>
<proteinExistence type="predicted"/>
<dbReference type="SUPFAM" id="SSF46689">
    <property type="entry name" value="Homeodomain-like"/>
    <property type="match status" value="1"/>
</dbReference>
<dbReference type="Proteomes" id="UP000192527">
    <property type="component" value="Chromosome"/>
</dbReference>
<dbReference type="InterPro" id="IPR009057">
    <property type="entry name" value="Homeodomain-like_sf"/>
</dbReference>
<dbReference type="AlphaFoldDB" id="A0A1W6A0F7"/>
<evidence type="ECO:0000259" key="3">
    <source>
        <dbReference type="PROSITE" id="PS50977"/>
    </source>
</evidence>
<dbReference type="Pfam" id="PF00440">
    <property type="entry name" value="TetR_N"/>
    <property type="match status" value="1"/>
</dbReference>
<dbReference type="RefSeq" id="WP_085031546.1">
    <property type="nucleotide sequence ID" value="NZ_CP020772.1"/>
</dbReference>
<feature type="domain" description="HTH tetR-type" evidence="3">
    <location>
        <begin position="8"/>
        <end position="68"/>
    </location>
</feature>
<organism evidence="4 5">
    <name type="scientific">Halobacillus mangrovi</name>
    <dbReference type="NCBI Taxonomy" id="402384"/>
    <lineage>
        <taxon>Bacteria</taxon>
        <taxon>Bacillati</taxon>
        <taxon>Bacillota</taxon>
        <taxon>Bacilli</taxon>
        <taxon>Bacillales</taxon>
        <taxon>Bacillaceae</taxon>
        <taxon>Halobacillus</taxon>
    </lineage>
</organism>
<dbReference type="PANTHER" id="PTHR30055">
    <property type="entry name" value="HTH-TYPE TRANSCRIPTIONAL REGULATOR RUTR"/>
    <property type="match status" value="1"/>
</dbReference>
<evidence type="ECO:0000256" key="1">
    <source>
        <dbReference type="ARBA" id="ARBA00023125"/>
    </source>
</evidence>
<reference evidence="4 5" key="1">
    <citation type="submission" date="2017-04" db="EMBL/GenBank/DDBJ databases">
        <title>The whole genome sequencing and assembly of Halobacillus mangrovi strain.</title>
        <authorList>
            <person name="Lee S.-J."/>
            <person name="Park M.-K."/>
            <person name="Kim J.-Y."/>
            <person name="Lee Y.-J."/>
            <person name="Yi H."/>
            <person name="Bahn Y.-S."/>
            <person name="Kim J.F."/>
            <person name="Lee D.-W."/>
        </authorList>
    </citation>
    <scope>NUCLEOTIDE SEQUENCE [LARGE SCALE GENOMIC DNA]</scope>
    <source>
        <strain evidence="4 5">KTB 131</strain>
    </source>
</reference>
<dbReference type="InterPro" id="IPR050109">
    <property type="entry name" value="HTH-type_TetR-like_transc_reg"/>
</dbReference>
<dbReference type="Gene3D" id="1.10.357.10">
    <property type="entry name" value="Tetracycline Repressor, domain 2"/>
    <property type="match status" value="1"/>
</dbReference>
<dbReference type="OrthoDB" id="9814703at2"/>
<dbReference type="STRING" id="402384.HM131_20025"/>
<keyword evidence="1 2" id="KW-0238">DNA-binding</keyword>